<dbReference type="NCBIfam" id="TIGR02490">
    <property type="entry name" value="flgF"/>
    <property type="match status" value="1"/>
</dbReference>
<dbReference type="EMBL" id="MFNE01000026">
    <property type="protein sequence ID" value="OGG95268.1"/>
    <property type="molecule type" value="Genomic_DNA"/>
</dbReference>
<dbReference type="SUPFAM" id="SSF117143">
    <property type="entry name" value="Flagellar hook protein flgE"/>
    <property type="match status" value="1"/>
</dbReference>
<dbReference type="InterPro" id="IPR020013">
    <property type="entry name" value="Flagellar_FlgE/F/G"/>
</dbReference>
<comment type="subunit">
    <text evidence="4">The basal body constitutes a major portion of the flagellar organelle and consists of five rings (E,L,P,S, and M) mounted on a central rod. The rod consists of about 26 subunits of FlgG in the distal portion, and FlgB, FlgC and FlgF are thought to build up the proximal portion of the rod with about 6 subunits each.</text>
</comment>
<keyword evidence="8" id="KW-0282">Flagellum</keyword>
<keyword evidence="8" id="KW-0969">Cilium</keyword>
<proteinExistence type="inferred from homology"/>
<dbReference type="InterPro" id="IPR012836">
    <property type="entry name" value="FlgF"/>
</dbReference>
<evidence type="ECO:0000256" key="3">
    <source>
        <dbReference type="ARBA" id="ARBA00023143"/>
    </source>
</evidence>
<dbReference type="PROSITE" id="PS00588">
    <property type="entry name" value="FLAGELLA_BB_ROD"/>
    <property type="match status" value="1"/>
</dbReference>
<dbReference type="Proteomes" id="UP000178449">
    <property type="component" value="Unassembled WGS sequence"/>
</dbReference>
<name>A0A1F6GAX4_9PROT</name>
<gene>
    <name evidence="8" type="ORF">A2527_08850</name>
</gene>
<organism evidence="8 9">
    <name type="scientific">Candidatus Lambdaproteobacteria bacterium RIFOXYD2_FULL_50_16</name>
    <dbReference type="NCBI Taxonomy" id="1817772"/>
    <lineage>
        <taxon>Bacteria</taxon>
        <taxon>Pseudomonadati</taxon>
        <taxon>Pseudomonadota</taxon>
        <taxon>Candidatus Lambdaproteobacteria</taxon>
    </lineage>
</organism>
<dbReference type="AlphaFoldDB" id="A0A1F6GAX4"/>
<dbReference type="Pfam" id="PF22692">
    <property type="entry name" value="LlgE_F_G_D1"/>
    <property type="match status" value="1"/>
</dbReference>
<feature type="domain" description="Flagellar basal body rod protein N-terminal" evidence="5">
    <location>
        <begin position="4"/>
        <end position="34"/>
    </location>
</feature>
<evidence type="ECO:0000313" key="9">
    <source>
        <dbReference type="Proteomes" id="UP000178449"/>
    </source>
</evidence>
<evidence type="ECO:0000259" key="7">
    <source>
        <dbReference type="Pfam" id="PF22692"/>
    </source>
</evidence>
<dbReference type="InterPro" id="IPR019776">
    <property type="entry name" value="Flagellar_basal_body_rod_CS"/>
</dbReference>
<dbReference type="PANTHER" id="PTHR30435:SF19">
    <property type="entry name" value="FLAGELLAR BASAL-BODY ROD PROTEIN FLGG"/>
    <property type="match status" value="1"/>
</dbReference>
<evidence type="ECO:0000259" key="5">
    <source>
        <dbReference type="Pfam" id="PF00460"/>
    </source>
</evidence>
<dbReference type="InterPro" id="IPR053967">
    <property type="entry name" value="LlgE_F_G-like_D1"/>
</dbReference>
<feature type="domain" description="Flagellar basal-body/hook protein C-terminal" evidence="6">
    <location>
        <begin position="208"/>
        <end position="252"/>
    </location>
</feature>
<dbReference type="InterPro" id="IPR037925">
    <property type="entry name" value="FlgE/F/G-like"/>
</dbReference>
<dbReference type="Pfam" id="PF00460">
    <property type="entry name" value="Flg_bb_rod"/>
    <property type="match status" value="1"/>
</dbReference>
<accession>A0A1F6GAX4</accession>
<comment type="subcellular location">
    <subcellularLocation>
        <location evidence="1 4">Bacterial flagellum basal body</location>
    </subcellularLocation>
</comment>
<evidence type="ECO:0000256" key="1">
    <source>
        <dbReference type="ARBA" id="ARBA00004117"/>
    </source>
</evidence>
<dbReference type="GO" id="GO:0030694">
    <property type="term" value="C:bacterial-type flagellum basal body, rod"/>
    <property type="evidence" value="ECO:0007669"/>
    <property type="project" value="UniProtKB-UniRule"/>
</dbReference>
<comment type="caution">
    <text evidence="8">The sequence shown here is derived from an EMBL/GenBank/DDBJ whole genome shotgun (WGS) entry which is preliminary data.</text>
</comment>
<evidence type="ECO:0000256" key="2">
    <source>
        <dbReference type="ARBA" id="ARBA00009677"/>
    </source>
</evidence>
<dbReference type="GO" id="GO:0071978">
    <property type="term" value="P:bacterial-type flagellum-dependent swarming motility"/>
    <property type="evidence" value="ECO:0007669"/>
    <property type="project" value="TreeGrafter"/>
</dbReference>
<keyword evidence="3 4" id="KW-0975">Bacterial flagellum</keyword>
<evidence type="ECO:0000256" key="4">
    <source>
        <dbReference type="RuleBase" id="RU362116"/>
    </source>
</evidence>
<dbReference type="InterPro" id="IPR001444">
    <property type="entry name" value="Flag_bb_rod_N"/>
</dbReference>
<dbReference type="PANTHER" id="PTHR30435">
    <property type="entry name" value="FLAGELLAR PROTEIN"/>
    <property type="match status" value="1"/>
</dbReference>
<protein>
    <recommendedName>
        <fullName evidence="4">Flagellar basal-body rod protein FlgF</fullName>
    </recommendedName>
</protein>
<dbReference type="Pfam" id="PF06429">
    <property type="entry name" value="Flg_bbr_C"/>
    <property type="match status" value="1"/>
</dbReference>
<sequence length="256" mass="28574">MDSIYSLMSALKGQQRQMDAVANNLANTETPGYKKDSVLFREMFSEYAEQDRESDQESFAHEEFMSPLGRGHTSYVMPDHVSPRMTTGRITPTNSPFDLALQTDGFFTVESDRGLAYSRNGRFLRDAAGYLVTGNGERVMGYNGPIQAKGKHFSVGTDGTVLVDNQKVDVLKIVRFEQPDRLTKMGNNLFVPSSDAQAPILQKEPLIQQGVFEGSNVDPVQELTEMINLNRHYDAAQRALRGNDELTEQAITIARI</sequence>
<keyword evidence="8" id="KW-0966">Cell projection</keyword>
<feature type="domain" description="Flagellar hook protein FlgE/F/G-like D1" evidence="7">
    <location>
        <begin position="100"/>
        <end position="162"/>
    </location>
</feature>
<evidence type="ECO:0000259" key="6">
    <source>
        <dbReference type="Pfam" id="PF06429"/>
    </source>
</evidence>
<dbReference type="STRING" id="1817772.A2527_08850"/>
<reference evidence="8 9" key="1">
    <citation type="journal article" date="2016" name="Nat. Commun.">
        <title>Thousands of microbial genomes shed light on interconnected biogeochemical processes in an aquifer system.</title>
        <authorList>
            <person name="Anantharaman K."/>
            <person name="Brown C.T."/>
            <person name="Hug L.A."/>
            <person name="Sharon I."/>
            <person name="Castelle C.J."/>
            <person name="Probst A.J."/>
            <person name="Thomas B.C."/>
            <person name="Singh A."/>
            <person name="Wilkins M.J."/>
            <person name="Karaoz U."/>
            <person name="Brodie E.L."/>
            <person name="Williams K.H."/>
            <person name="Hubbard S.S."/>
            <person name="Banfield J.F."/>
        </authorList>
    </citation>
    <scope>NUCLEOTIDE SEQUENCE [LARGE SCALE GENOMIC DNA]</scope>
</reference>
<dbReference type="NCBIfam" id="TIGR03506">
    <property type="entry name" value="FlgEFG_subfam"/>
    <property type="match status" value="2"/>
</dbReference>
<dbReference type="InterPro" id="IPR010930">
    <property type="entry name" value="Flg_bb/hook_C_dom"/>
</dbReference>
<evidence type="ECO:0000313" key="8">
    <source>
        <dbReference type="EMBL" id="OGG95268.1"/>
    </source>
</evidence>
<comment type="similarity">
    <text evidence="2 4">Belongs to the flagella basal body rod proteins family.</text>
</comment>